<dbReference type="GO" id="GO:0005840">
    <property type="term" value="C:ribosome"/>
    <property type="evidence" value="ECO:0007669"/>
    <property type="project" value="UniProtKB-KW"/>
</dbReference>
<dbReference type="AlphaFoldDB" id="A0A2H0BG78"/>
<dbReference type="CDD" id="cd00392">
    <property type="entry name" value="Ribosomal_L13"/>
    <property type="match status" value="1"/>
</dbReference>
<proteinExistence type="inferred from homology"/>
<reference evidence="5 6" key="1">
    <citation type="submission" date="2017-09" db="EMBL/GenBank/DDBJ databases">
        <title>Depth-based differentiation of microbial function through sediment-hosted aquifers and enrichment of novel symbionts in the deep terrestrial subsurface.</title>
        <authorList>
            <person name="Probst A.J."/>
            <person name="Ladd B."/>
            <person name="Jarett J.K."/>
            <person name="Geller-Mcgrath D.E."/>
            <person name="Sieber C.M."/>
            <person name="Emerson J.B."/>
            <person name="Anantharaman K."/>
            <person name="Thomas B.C."/>
            <person name="Malmstrom R."/>
            <person name="Stieglmeier M."/>
            <person name="Klingl A."/>
            <person name="Woyke T."/>
            <person name="Ryan C.M."/>
            <person name="Banfield J.F."/>
        </authorList>
    </citation>
    <scope>NUCLEOTIDE SEQUENCE [LARGE SCALE GENOMIC DNA]</scope>
    <source>
        <strain evidence="5">CG22_combo_CG10-13_8_21_14_all_42_17</strain>
    </source>
</reference>
<dbReference type="NCBIfam" id="TIGR01066">
    <property type="entry name" value="rplM_bact"/>
    <property type="match status" value="1"/>
</dbReference>
<gene>
    <name evidence="5" type="primary">rplM</name>
    <name evidence="5" type="ORF">COX06_00190</name>
</gene>
<name>A0A2H0BG78_9BACT</name>
<evidence type="ECO:0000313" key="5">
    <source>
        <dbReference type="EMBL" id="PIP55988.1"/>
    </source>
</evidence>
<dbReference type="PIRSF" id="PIRSF002181">
    <property type="entry name" value="Ribosomal_L13"/>
    <property type="match status" value="1"/>
</dbReference>
<dbReference type="PANTHER" id="PTHR11545:SF2">
    <property type="entry name" value="LARGE RIBOSOMAL SUBUNIT PROTEIN UL13M"/>
    <property type="match status" value="1"/>
</dbReference>
<dbReference type="InterPro" id="IPR005823">
    <property type="entry name" value="Ribosomal_uL13_bac-type"/>
</dbReference>
<keyword evidence="3" id="KW-0687">Ribonucleoprotein</keyword>
<organism evidence="5 6">
    <name type="scientific">Candidatus Zambryskibacteria bacterium CG22_combo_CG10-13_8_21_14_all_42_17</name>
    <dbReference type="NCBI Taxonomy" id="1975118"/>
    <lineage>
        <taxon>Bacteria</taxon>
        <taxon>Candidatus Zambryskiibacteriota</taxon>
    </lineage>
</organism>
<dbReference type="SUPFAM" id="SSF52161">
    <property type="entry name" value="Ribosomal protein L13"/>
    <property type="match status" value="1"/>
</dbReference>
<dbReference type="GO" id="GO:1990904">
    <property type="term" value="C:ribonucleoprotein complex"/>
    <property type="evidence" value="ECO:0007669"/>
    <property type="project" value="UniProtKB-KW"/>
</dbReference>
<accession>A0A2H0BG78</accession>
<comment type="similarity">
    <text evidence="1">Belongs to the universal ribosomal protein uL13 family.</text>
</comment>
<dbReference type="Gene3D" id="3.90.1180.10">
    <property type="entry name" value="Ribosomal protein L13"/>
    <property type="match status" value="1"/>
</dbReference>
<dbReference type="PANTHER" id="PTHR11545">
    <property type="entry name" value="RIBOSOMAL PROTEIN L13"/>
    <property type="match status" value="1"/>
</dbReference>
<dbReference type="InterPro" id="IPR036899">
    <property type="entry name" value="Ribosomal_uL13_sf"/>
</dbReference>
<dbReference type="Proteomes" id="UP000229794">
    <property type="component" value="Unassembled WGS sequence"/>
</dbReference>
<dbReference type="GO" id="GO:0006412">
    <property type="term" value="P:translation"/>
    <property type="evidence" value="ECO:0007669"/>
    <property type="project" value="InterPro"/>
</dbReference>
<dbReference type="Pfam" id="PF00572">
    <property type="entry name" value="Ribosomal_L13"/>
    <property type="match status" value="1"/>
</dbReference>
<evidence type="ECO:0000256" key="4">
    <source>
        <dbReference type="ARBA" id="ARBA00035499"/>
    </source>
</evidence>
<comment type="caution">
    <text evidence="5">The sequence shown here is derived from an EMBL/GenBank/DDBJ whole genome shotgun (WGS) entry which is preliminary data.</text>
</comment>
<keyword evidence="2 5" id="KW-0689">Ribosomal protein</keyword>
<protein>
    <recommendedName>
        <fullName evidence="4">50S ribosomal protein L13</fullName>
    </recommendedName>
</protein>
<evidence type="ECO:0000256" key="2">
    <source>
        <dbReference type="ARBA" id="ARBA00022980"/>
    </source>
</evidence>
<sequence length="115" mass="13201">MNKYVIDAKGRAPGRVATEVAVLLMGKNRTDFARNRIPEVEVEVISSSQMTLNAKKLKDKMYSRHSGFPGSLKRQTQEYIVNTKGHQEVLRRAIYGMLPKNKLRPRMMKNLKIKV</sequence>
<evidence type="ECO:0000256" key="3">
    <source>
        <dbReference type="ARBA" id="ARBA00023274"/>
    </source>
</evidence>
<dbReference type="GO" id="GO:0003735">
    <property type="term" value="F:structural constituent of ribosome"/>
    <property type="evidence" value="ECO:0007669"/>
    <property type="project" value="InterPro"/>
</dbReference>
<evidence type="ECO:0000313" key="6">
    <source>
        <dbReference type="Proteomes" id="UP000229794"/>
    </source>
</evidence>
<dbReference type="GO" id="GO:0003729">
    <property type="term" value="F:mRNA binding"/>
    <property type="evidence" value="ECO:0007669"/>
    <property type="project" value="TreeGrafter"/>
</dbReference>
<dbReference type="InterPro" id="IPR005822">
    <property type="entry name" value="Ribosomal_uL13"/>
</dbReference>
<dbReference type="GO" id="GO:0017148">
    <property type="term" value="P:negative regulation of translation"/>
    <property type="evidence" value="ECO:0007669"/>
    <property type="project" value="TreeGrafter"/>
</dbReference>
<evidence type="ECO:0000256" key="1">
    <source>
        <dbReference type="ARBA" id="ARBA00006227"/>
    </source>
</evidence>
<dbReference type="EMBL" id="PCST01000004">
    <property type="protein sequence ID" value="PIP55988.1"/>
    <property type="molecule type" value="Genomic_DNA"/>
</dbReference>